<evidence type="ECO:0000259" key="1">
    <source>
        <dbReference type="Pfam" id="PF02589"/>
    </source>
</evidence>
<feature type="domain" description="LUD" evidence="1">
    <location>
        <begin position="57"/>
        <end position="258"/>
    </location>
</feature>
<evidence type="ECO:0000313" key="2">
    <source>
        <dbReference type="EMBL" id="QGQ98251.1"/>
    </source>
</evidence>
<proteinExistence type="predicted"/>
<evidence type="ECO:0000313" key="3">
    <source>
        <dbReference type="Proteomes" id="UP000426246"/>
    </source>
</evidence>
<dbReference type="KEGG" id="ppsc:EHS13_26895"/>
<dbReference type="SUPFAM" id="SSF100950">
    <property type="entry name" value="NagB/RpiA/CoA transferase-like"/>
    <property type="match status" value="1"/>
</dbReference>
<dbReference type="Pfam" id="PF02589">
    <property type="entry name" value="LUD_dom"/>
    <property type="match status" value="1"/>
</dbReference>
<dbReference type="InterPro" id="IPR037171">
    <property type="entry name" value="NagB/RpiA_transferase-like"/>
</dbReference>
<accession>A0A6B8RPG4</accession>
<name>A0A6B8RPG4_9BACL</name>
<organism evidence="2 3">
    <name type="scientific">Paenibacillus psychroresistens</name>
    <dbReference type="NCBI Taxonomy" id="1778678"/>
    <lineage>
        <taxon>Bacteria</taxon>
        <taxon>Bacillati</taxon>
        <taxon>Bacillota</taxon>
        <taxon>Bacilli</taxon>
        <taxon>Bacillales</taxon>
        <taxon>Paenibacillaceae</taxon>
        <taxon>Paenibacillus</taxon>
    </lineage>
</organism>
<dbReference type="Gene3D" id="3.40.50.10420">
    <property type="entry name" value="NagB/RpiA/CoA transferase-like"/>
    <property type="match status" value="1"/>
</dbReference>
<gene>
    <name evidence="2" type="ORF">EHS13_26895</name>
</gene>
<dbReference type="InterPro" id="IPR003741">
    <property type="entry name" value="LUD_dom"/>
</dbReference>
<dbReference type="EMBL" id="CP034235">
    <property type="protein sequence ID" value="QGQ98251.1"/>
    <property type="molecule type" value="Genomic_DNA"/>
</dbReference>
<dbReference type="AlphaFoldDB" id="A0A6B8RPG4"/>
<sequence length="259" mass="28221">MSVKPGAIVGRESFISRLSKNLGRSELAATPPLRIEKGVPAFYADRHLNKQEMLDLFIQHWTTLTGKVLLVSEEDAGPATSAYLVEVCKELEVGGVVRWEHEGLIQLGLDAYLEEHGIRVVPWKAESEQAEAPISNEDPAASNWSQRSPLLQAAEQCRLGVVWADFALAETGSVVLCAQGGNGRSVSLLPEVLFAVFRADQLVRRMGEVFSAMAANERYSNNWPSSVNIITGPSRSADIENDLTIGIHGPGKVYAVIIE</sequence>
<dbReference type="OrthoDB" id="9794157at2"/>
<protein>
    <recommendedName>
        <fullName evidence="1">LUD domain-containing protein</fullName>
    </recommendedName>
</protein>
<dbReference type="PANTHER" id="PTHR43682:SF1">
    <property type="entry name" value="LACTATE UTILIZATION PROTEIN C"/>
    <property type="match status" value="1"/>
</dbReference>
<reference evidence="3" key="1">
    <citation type="submission" date="2018-11" db="EMBL/GenBank/DDBJ databases">
        <title>Complete genome sequence of Paenibacillus sp. ML311-T8.</title>
        <authorList>
            <person name="Nam Y.-D."/>
            <person name="Kang J."/>
            <person name="Chung W.-H."/>
            <person name="Park Y.S."/>
        </authorList>
    </citation>
    <scope>NUCLEOTIDE SEQUENCE [LARGE SCALE GENOMIC DNA]</scope>
    <source>
        <strain evidence="3">ML311-T8</strain>
    </source>
</reference>
<dbReference type="Proteomes" id="UP000426246">
    <property type="component" value="Chromosome"/>
</dbReference>
<dbReference type="RefSeq" id="WP_155703353.1">
    <property type="nucleotide sequence ID" value="NZ_CP034235.1"/>
</dbReference>
<keyword evidence="3" id="KW-1185">Reference proteome</keyword>
<dbReference type="InterPro" id="IPR024185">
    <property type="entry name" value="FTHF_cligase-like_sf"/>
</dbReference>
<dbReference type="PANTHER" id="PTHR43682">
    <property type="entry name" value="LACTATE UTILIZATION PROTEIN C"/>
    <property type="match status" value="1"/>
</dbReference>